<evidence type="ECO:0000256" key="1">
    <source>
        <dbReference type="SAM" id="SignalP"/>
    </source>
</evidence>
<dbReference type="RefSeq" id="WP_184880562.1">
    <property type="nucleotide sequence ID" value="NZ_BOOV01000016.1"/>
</dbReference>
<dbReference type="InterPro" id="IPR012347">
    <property type="entry name" value="Ferritin-like"/>
</dbReference>
<dbReference type="Gene3D" id="1.20.1260.10">
    <property type="match status" value="1"/>
</dbReference>
<evidence type="ECO:0000259" key="2">
    <source>
        <dbReference type="Pfam" id="PF03713"/>
    </source>
</evidence>
<reference evidence="3 4" key="1">
    <citation type="submission" date="2020-08" db="EMBL/GenBank/DDBJ databases">
        <title>Sequencing the genomes of 1000 actinobacteria strains.</title>
        <authorList>
            <person name="Klenk H.-P."/>
        </authorList>
    </citation>
    <scope>NUCLEOTIDE SEQUENCE [LARGE SCALE GENOMIC DNA]</scope>
    <source>
        <strain evidence="3 4">DSM 45784</strain>
    </source>
</reference>
<comment type="caution">
    <text evidence="3">The sequence shown here is derived from an EMBL/GenBank/DDBJ whole genome shotgun (WGS) entry which is preliminary data.</text>
</comment>
<dbReference type="AlphaFoldDB" id="A0A7W7GBZ0"/>
<sequence>MKRAALALAAAASLMVLPACGAAGASPSSTAYPTPASLPPFPPAPGAKNDADVRFLQMMIPHHKQAVQMAEMARAKAVHQDVRDLANAIAITQTYEVRTMTTWLLDWKKPLKLDGRGKTEHEEHSETRQSDIADLGRMEGAKFETTFLAMLIGHQHNAIEMARDEYAKGKNVEVRNLAHRIDLSRTAQVQEMLKAMNRPSGT</sequence>
<dbReference type="InterPro" id="IPR005183">
    <property type="entry name" value="DUF305_CopM-like"/>
</dbReference>
<keyword evidence="1" id="KW-0732">Signal</keyword>
<organism evidence="3 4">
    <name type="scientific">Sphaerisporangium siamense</name>
    <dbReference type="NCBI Taxonomy" id="795645"/>
    <lineage>
        <taxon>Bacteria</taxon>
        <taxon>Bacillati</taxon>
        <taxon>Actinomycetota</taxon>
        <taxon>Actinomycetes</taxon>
        <taxon>Streptosporangiales</taxon>
        <taxon>Streptosporangiaceae</taxon>
        <taxon>Sphaerisporangium</taxon>
    </lineage>
</organism>
<name>A0A7W7GBZ0_9ACTN</name>
<feature type="signal peptide" evidence="1">
    <location>
        <begin position="1"/>
        <end position="21"/>
    </location>
</feature>
<evidence type="ECO:0000313" key="4">
    <source>
        <dbReference type="Proteomes" id="UP000542210"/>
    </source>
</evidence>
<dbReference type="Proteomes" id="UP000542210">
    <property type="component" value="Unassembled WGS sequence"/>
</dbReference>
<proteinExistence type="predicted"/>
<dbReference type="Pfam" id="PF03713">
    <property type="entry name" value="DUF305"/>
    <property type="match status" value="1"/>
</dbReference>
<gene>
    <name evidence="3" type="ORF">BJ982_003015</name>
</gene>
<evidence type="ECO:0000313" key="3">
    <source>
        <dbReference type="EMBL" id="MBB4701471.1"/>
    </source>
</evidence>
<dbReference type="EMBL" id="JACHND010000001">
    <property type="protein sequence ID" value="MBB4701471.1"/>
    <property type="molecule type" value="Genomic_DNA"/>
</dbReference>
<feature type="domain" description="DUF305" evidence="2">
    <location>
        <begin position="52"/>
        <end position="194"/>
    </location>
</feature>
<feature type="chain" id="PRO_5038777493" evidence="1">
    <location>
        <begin position="22"/>
        <end position="202"/>
    </location>
</feature>
<accession>A0A7W7GBZ0</accession>
<dbReference type="PANTHER" id="PTHR36933:SF1">
    <property type="entry name" value="SLL0788 PROTEIN"/>
    <property type="match status" value="1"/>
</dbReference>
<dbReference type="PANTHER" id="PTHR36933">
    <property type="entry name" value="SLL0788 PROTEIN"/>
    <property type="match status" value="1"/>
</dbReference>
<keyword evidence="4" id="KW-1185">Reference proteome</keyword>
<protein>
    <submittedName>
        <fullName evidence="3">Uncharacterized protein (DUF305 family)</fullName>
    </submittedName>
</protein>